<dbReference type="PROSITE" id="PS51186">
    <property type="entry name" value="GNAT"/>
    <property type="match status" value="1"/>
</dbReference>
<evidence type="ECO:0000313" key="2">
    <source>
        <dbReference type="EMBL" id="KLE32116.1"/>
    </source>
</evidence>
<feature type="domain" description="N-acetyltransferase" evidence="1">
    <location>
        <begin position="19"/>
        <end position="166"/>
    </location>
</feature>
<evidence type="ECO:0000313" key="3">
    <source>
        <dbReference type="Proteomes" id="UP000053070"/>
    </source>
</evidence>
<keyword evidence="2" id="KW-0808">Transferase</keyword>
<name>A0A0G9MN40_9SPHN</name>
<dbReference type="InterPro" id="IPR016181">
    <property type="entry name" value="Acyl_CoA_acyltransferase"/>
</dbReference>
<dbReference type="AlphaFoldDB" id="A0A0G9MN40"/>
<keyword evidence="3" id="KW-1185">Reference proteome</keyword>
<sequence>MFIRTDRLFLRPAWSEDAAAILDGIAEREIVRNLARAPWPYEMDDARAFASIAQDPRVPHFLIHLPDAGVIGSVGFGLDGEDVEIGYWIARAYWGQGIATEAGRGLLAIGRMLGHTRLVAGHFADNPASGAVLRKLGFRATGSVVMRHSLARGGDAPLVQYACSLTEER</sequence>
<dbReference type="OrthoDB" id="9804153at2"/>
<dbReference type="STRING" id="502682.BMF35_a1389"/>
<dbReference type="KEGG" id="egn:BMF35_a1389"/>
<dbReference type="InterPro" id="IPR000182">
    <property type="entry name" value="GNAT_dom"/>
</dbReference>
<dbReference type="SUPFAM" id="SSF55729">
    <property type="entry name" value="Acyl-CoA N-acyltransferases (Nat)"/>
    <property type="match status" value="1"/>
</dbReference>
<protein>
    <submittedName>
        <fullName evidence="2">GNAT family acetyltransferase</fullName>
    </submittedName>
</protein>
<reference evidence="2 3" key="1">
    <citation type="submission" date="2015-04" db="EMBL/GenBank/DDBJ databases">
        <title>The draft genome sequence of Erythrobacr gangjinensis K7-2.</title>
        <authorList>
            <person name="Zhuang L."/>
            <person name="Liu Y."/>
            <person name="Shao Z."/>
        </authorList>
    </citation>
    <scope>NUCLEOTIDE SEQUENCE [LARGE SCALE GENOMIC DNA]</scope>
    <source>
        <strain evidence="2 3">K7-2</strain>
    </source>
</reference>
<dbReference type="RefSeq" id="WP_047007464.1">
    <property type="nucleotide sequence ID" value="NZ_CP018097.1"/>
</dbReference>
<comment type="caution">
    <text evidence="2">The sequence shown here is derived from an EMBL/GenBank/DDBJ whole genome shotgun (WGS) entry which is preliminary data.</text>
</comment>
<organism evidence="2 3">
    <name type="scientific">Aurantiacibacter gangjinensis</name>
    <dbReference type="NCBI Taxonomy" id="502682"/>
    <lineage>
        <taxon>Bacteria</taxon>
        <taxon>Pseudomonadati</taxon>
        <taxon>Pseudomonadota</taxon>
        <taxon>Alphaproteobacteria</taxon>
        <taxon>Sphingomonadales</taxon>
        <taxon>Erythrobacteraceae</taxon>
        <taxon>Aurantiacibacter</taxon>
    </lineage>
</organism>
<dbReference type="Gene3D" id="3.40.630.30">
    <property type="match status" value="1"/>
</dbReference>
<dbReference type="Pfam" id="PF13302">
    <property type="entry name" value="Acetyltransf_3"/>
    <property type="match status" value="1"/>
</dbReference>
<proteinExistence type="predicted"/>
<evidence type="ECO:0000259" key="1">
    <source>
        <dbReference type="PROSITE" id="PS51186"/>
    </source>
</evidence>
<dbReference type="InterPro" id="IPR051531">
    <property type="entry name" value="N-acetyltransferase"/>
</dbReference>
<dbReference type="EMBL" id="LBHC01000002">
    <property type="protein sequence ID" value="KLE32116.1"/>
    <property type="molecule type" value="Genomic_DNA"/>
</dbReference>
<dbReference type="GO" id="GO:0016747">
    <property type="term" value="F:acyltransferase activity, transferring groups other than amino-acyl groups"/>
    <property type="evidence" value="ECO:0007669"/>
    <property type="project" value="InterPro"/>
</dbReference>
<accession>A0A0G9MN40</accession>
<dbReference type="PATRIC" id="fig|502682.8.peg.2441"/>
<gene>
    <name evidence="2" type="ORF">AAW01_11970</name>
</gene>
<dbReference type="Proteomes" id="UP000053070">
    <property type="component" value="Unassembled WGS sequence"/>
</dbReference>
<dbReference type="PANTHER" id="PTHR43792">
    <property type="entry name" value="GNAT FAMILY, PUTATIVE (AFU_ORTHOLOGUE AFUA_3G00765)-RELATED-RELATED"/>
    <property type="match status" value="1"/>
</dbReference>